<dbReference type="PANTHER" id="PTHR30582:SF24">
    <property type="entry name" value="L,D-TRANSPEPTIDASE ERFK_SRFK-RELATED"/>
    <property type="match status" value="1"/>
</dbReference>
<feature type="active site" description="Nucleophile" evidence="9">
    <location>
        <position position="323"/>
    </location>
</feature>
<proteinExistence type="inferred from homology"/>
<evidence type="ECO:0000256" key="10">
    <source>
        <dbReference type="SAM" id="MobiDB-lite"/>
    </source>
</evidence>
<dbReference type="Gene3D" id="2.40.440.10">
    <property type="entry name" value="L,D-transpeptidase catalytic domain-like"/>
    <property type="match status" value="1"/>
</dbReference>
<keyword evidence="7 9" id="KW-0573">Peptidoglycan synthesis</keyword>
<keyword evidence="5" id="KW-0378">Hydrolase</keyword>
<evidence type="ECO:0000256" key="11">
    <source>
        <dbReference type="SAM" id="SignalP"/>
    </source>
</evidence>
<dbReference type="EMBL" id="FOSL01000011">
    <property type="protein sequence ID" value="SFK71678.1"/>
    <property type="molecule type" value="Genomic_DNA"/>
</dbReference>
<dbReference type="InterPro" id="IPR038063">
    <property type="entry name" value="Transpep_catalytic_dom"/>
</dbReference>
<feature type="active site" description="Proton donor/acceptor" evidence="9">
    <location>
        <position position="307"/>
    </location>
</feature>
<evidence type="ECO:0000256" key="7">
    <source>
        <dbReference type="ARBA" id="ARBA00022984"/>
    </source>
</evidence>
<feature type="compositionally biased region" description="Basic and acidic residues" evidence="10">
    <location>
        <begin position="91"/>
        <end position="111"/>
    </location>
</feature>
<gene>
    <name evidence="13" type="ORF">SAMN04488498_11153</name>
</gene>
<feature type="chain" id="PRO_5009302536" evidence="11">
    <location>
        <begin position="25"/>
        <end position="347"/>
    </location>
</feature>
<dbReference type="GO" id="GO:0018104">
    <property type="term" value="P:peptidoglycan-protein cross-linking"/>
    <property type="evidence" value="ECO:0007669"/>
    <property type="project" value="TreeGrafter"/>
</dbReference>
<dbReference type="GO" id="GO:0016757">
    <property type="term" value="F:glycosyltransferase activity"/>
    <property type="evidence" value="ECO:0007669"/>
    <property type="project" value="UniProtKB-KW"/>
</dbReference>
<feature type="region of interest" description="Disordered" evidence="10">
    <location>
        <begin position="28"/>
        <end position="74"/>
    </location>
</feature>
<feature type="domain" description="L,D-TPase catalytic" evidence="12">
    <location>
        <begin position="210"/>
        <end position="347"/>
    </location>
</feature>
<evidence type="ECO:0000256" key="4">
    <source>
        <dbReference type="ARBA" id="ARBA00022679"/>
    </source>
</evidence>
<feature type="region of interest" description="Disordered" evidence="10">
    <location>
        <begin position="91"/>
        <end position="113"/>
    </location>
</feature>
<sequence>MISRSLVLLGMGVALVFGVPSISAAQTATTKTATVQQVKPKPKAKTTAKKPIKKNNKTVAKGKAKKPAAKETELAEQKPVGLFAALFKPNDKSKADAKPNSKTAKVKEKPQKVATRGEILQPMQPIPQIQPVQPALDPEQLAFRNEGELRSEQTMPRSGFFGVLFGDDQVMLPQTRTLDAALAQKEGRKKFTVRPEFEPQIVEFSGYPRGTIVIDTANHFLYLVEGLGTARRYGIAVGKDGLQYKGQVKVGDKQEWPRWIPTKEMQEREPKKYGQYKDGMPGGGENPLGARAIYLYDGKKDTHLRIHGTIAPQTIGTNSSNGCFRMVNEHVIDLYRRVKVGTQVVVL</sequence>
<keyword evidence="8 9" id="KW-0961">Cell wall biogenesis/degradation</keyword>
<dbReference type="FunFam" id="2.40.440.10:FF:000002">
    <property type="entry name" value="L,D-transpeptidase ErfK/SrfK"/>
    <property type="match status" value="1"/>
</dbReference>
<keyword evidence="11" id="KW-0732">Signal</keyword>
<feature type="compositionally biased region" description="Low complexity" evidence="10">
    <location>
        <begin position="28"/>
        <end position="39"/>
    </location>
</feature>
<name>A0A1I4BS98_9HYPH</name>
<evidence type="ECO:0000259" key="12">
    <source>
        <dbReference type="PROSITE" id="PS52029"/>
    </source>
</evidence>
<dbReference type="PANTHER" id="PTHR30582">
    <property type="entry name" value="L,D-TRANSPEPTIDASE"/>
    <property type="match status" value="1"/>
</dbReference>
<dbReference type="InterPro" id="IPR050979">
    <property type="entry name" value="LD-transpeptidase"/>
</dbReference>
<dbReference type="InterPro" id="IPR005490">
    <property type="entry name" value="LD_TPept_cat_dom"/>
</dbReference>
<dbReference type="GO" id="GO:0071555">
    <property type="term" value="P:cell wall organization"/>
    <property type="evidence" value="ECO:0007669"/>
    <property type="project" value="UniProtKB-UniRule"/>
</dbReference>
<dbReference type="GO" id="GO:0008360">
    <property type="term" value="P:regulation of cell shape"/>
    <property type="evidence" value="ECO:0007669"/>
    <property type="project" value="UniProtKB-UniRule"/>
</dbReference>
<evidence type="ECO:0000256" key="9">
    <source>
        <dbReference type="PROSITE-ProRule" id="PRU01373"/>
    </source>
</evidence>
<keyword evidence="4" id="KW-0808">Transferase</keyword>
<evidence type="ECO:0000313" key="13">
    <source>
        <dbReference type="EMBL" id="SFK71678.1"/>
    </source>
</evidence>
<dbReference type="GO" id="GO:0071972">
    <property type="term" value="F:peptidoglycan L,D-transpeptidase activity"/>
    <property type="evidence" value="ECO:0007669"/>
    <property type="project" value="TreeGrafter"/>
</dbReference>
<keyword evidence="3" id="KW-0328">Glycosyltransferase</keyword>
<dbReference type="AlphaFoldDB" id="A0A1I4BS98"/>
<evidence type="ECO:0000256" key="1">
    <source>
        <dbReference type="ARBA" id="ARBA00004752"/>
    </source>
</evidence>
<evidence type="ECO:0000313" key="14">
    <source>
        <dbReference type="Proteomes" id="UP000323300"/>
    </source>
</evidence>
<dbReference type="Proteomes" id="UP000323300">
    <property type="component" value="Unassembled WGS sequence"/>
</dbReference>
<protein>
    <submittedName>
        <fullName evidence="13">L,D-transpeptidase catalytic domain</fullName>
    </submittedName>
</protein>
<organism evidence="13 14">
    <name type="scientific">Neomesorhizobium albiziae</name>
    <dbReference type="NCBI Taxonomy" id="335020"/>
    <lineage>
        <taxon>Bacteria</taxon>
        <taxon>Pseudomonadati</taxon>
        <taxon>Pseudomonadota</taxon>
        <taxon>Alphaproteobacteria</taxon>
        <taxon>Hyphomicrobiales</taxon>
        <taxon>Phyllobacteriaceae</taxon>
        <taxon>Neomesorhizobium</taxon>
    </lineage>
</organism>
<dbReference type="CDD" id="cd16913">
    <property type="entry name" value="YkuD_like"/>
    <property type="match status" value="1"/>
</dbReference>
<dbReference type="OrthoDB" id="9795305at2"/>
<dbReference type="RefSeq" id="WP_149761505.1">
    <property type="nucleotide sequence ID" value="NZ_BSPE01000004.1"/>
</dbReference>
<comment type="pathway">
    <text evidence="1 9">Cell wall biogenesis; peptidoglycan biosynthesis.</text>
</comment>
<keyword evidence="6 9" id="KW-0133">Cell shape</keyword>
<accession>A0A1I4BS98</accession>
<evidence type="ECO:0000256" key="5">
    <source>
        <dbReference type="ARBA" id="ARBA00022801"/>
    </source>
</evidence>
<dbReference type="PROSITE" id="PS52029">
    <property type="entry name" value="LD_TPASE"/>
    <property type="match status" value="1"/>
</dbReference>
<dbReference type="GO" id="GO:0005576">
    <property type="term" value="C:extracellular region"/>
    <property type="evidence" value="ECO:0007669"/>
    <property type="project" value="TreeGrafter"/>
</dbReference>
<comment type="similarity">
    <text evidence="2">Belongs to the YkuD family.</text>
</comment>
<evidence type="ECO:0000256" key="2">
    <source>
        <dbReference type="ARBA" id="ARBA00005992"/>
    </source>
</evidence>
<dbReference type="SUPFAM" id="SSF141523">
    <property type="entry name" value="L,D-transpeptidase catalytic domain-like"/>
    <property type="match status" value="1"/>
</dbReference>
<evidence type="ECO:0000256" key="3">
    <source>
        <dbReference type="ARBA" id="ARBA00022676"/>
    </source>
</evidence>
<dbReference type="UniPathway" id="UPA00219"/>
<feature type="signal peptide" evidence="11">
    <location>
        <begin position="1"/>
        <end position="24"/>
    </location>
</feature>
<reference evidence="13 14" key="1">
    <citation type="submission" date="2016-10" db="EMBL/GenBank/DDBJ databases">
        <authorList>
            <person name="Varghese N."/>
            <person name="Submissions S."/>
        </authorList>
    </citation>
    <scope>NUCLEOTIDE SEQUENCE [LARGE SCALE GENOMIC DNA]</scope>
    <source>
        <strain evidence="13 14">DSM 21822</strain>
    </source>
</reference>
<feature type="compositionally biased region" description="Basic residues" evidence="10">
    <location>
        <begin position="40"/>
        <end position="67"/>
    </location>
</feature>
<keyword evidence="14" id="KW-1185">Reference proteome</keyword>
<evidence type="ECO:0000256" key="8">
    <source>
        <dbReference type="ARBA" id="ARBA00023316"/>
    </source>
</evidence>
<evidence type="ECO:0000256" key="6">
    <source>
        <dbReference type="ARBA" id="ARBA00022960"/>
    </source>
</evidence>
<dbReference type="Pfam" id="PF03734">
    <property type="entry name" value="YkuD"/>
    <property type="match status" value="1"/>
</dbReference>